<gene>
    <name evidence="8" type="ORF">EOD42_05280</name>
</gene>
<dbReference type="GO" id="GO:0016705">
    <property type="term" value="F:oxidoreductase activity, acting on paired donors, with incorporation or reduction of molecular oxygen"/>
    <property type="evidence" value="ECO:0007669"/>
    <property type="project" value="InterPro"/>
</dbReference>
<evidence type="ECO:0000313" key="8">
    <source>
        <dbReference type="EMBL" id="RVT99697.1"/>
    </source>
</evidence>
<dbReference type="NCBIfam" id="TIGR03860">
    <property type="entry name" value="FMN_nitrolo"/>
    <property type="match status" value="1"/>
</dbReference>
<evidence type="ECO:0000256" key="2">
    <source>
        <dbReference type="ARBA" id="ARBA00022643"/>
    </source>
</evidence>
<organism evidence="8 9">
    <name type="scientific">Rhodovarius crocodyli</name>
    <dbReference type="NCBI Taxonomy" id="1979269"/>
    <lineage>
        <taxon>Bacteria</taxon>
        <taxon>Pseudomonadati</taxon>
        <taxon>Pseudomonadota</taxon>
        <taxon>Alphaproteobacteria</taxon>
        <taxon>Acetobacterales</taxon>
        <taxon>Roseomonadaceae</taxon>
        <taxon>Rhodovarius</taxon>
    </lineage>
</organism>
<keyword evidence="4" id="KW-0503">Monooxygenase</keyword>
<proteinExistence type="inferred from homology"/>
<evidence type="ECO:0000313" key="9">
    <source>
        <dbReference type="Proteomes" id="UP000282957"/>
    </source>
</evidence>
<dbReference type="InterPro" id="IPR016215">
    <property type="entry name" value="NTA_MOA"/>
</dbReference>
<dbReference type="SUPFAM" id="SSF51679">
    <property type="entry name" value="Bacterial luciferase-like"/>
    <property type="match status" value="1"/>
</dbReference>
<feature type="binding site" evidence="6">
    <location>
        <position position="145"/>
    </location>
    <ligand>
        <name>FMN</name>
        <dbReference type="ChEBI" id="CHEBI:58210"/>
    </ligand>
</feature>
<feature type="binding site" evidence="6">
    <location>
        <position position="220"/>
    </location>
    <ligand>
        <name>FMN</name>
        <dbReference type="ChEBI" id="CHEBI:58210"/>
    </ligand>
</feature>
<dbReference type="Proteomes" id="UP000282957">
    <property type="component" value="Unassembled WGS sequence"/>
</dbReference>
<evidence type="ECO:0000256" key="6">
    <source>
        <dbReference type="PIRSR" id="PIRSR000337-1"/>
    </source>
</evidence>
<dbReference type="OrthoDB" id="6752030at2"/>
<keyword evidence="9" id="KW-1185">Reference proteome</keyword>
<evidence type="ECO:0000256" key="3">
    <source>
        <dbReference type="ARBA" id="ARBA00023002"/>
    </source>
</evidence>
<evidence type="ECO:0000259" key="7">
    <source>
        <dbReference type="Pfam" id="PF00296"/>
    </source>
</evidence>
<feature type="domain" description="Luciferase-like" evidence="7">
    <location>
        <begin position="19"/>
        <end position="293"/>
    </location>
</feature>
<dbReference type="InterPro" id="IPR011251">
    <property type="entry name" value="Luciferase-like_dom"/>
</dbReference>
<dbReference type="PIRSF" id="PIRSF000337">
    <property type="entry name" value="NTA_MOA"/>
    <property type="match status" value="1"/>
</dbReference>
<reference evidence="8 9" key="1">
    <citation type="submission" date="2019-01" db="EMBL/GenBank/DDBJ databases">
        <authorList>
            <person name="Chen W.-M."/>
        </authorList>
    </citation>
    <scope>NUCLEOTIDE SEQUENCE [LARGE SCALE GENOMIC DNA]</scope>
    <source>
        <strain evidence="8 9">CCP-6</strain>
    </source>
</reference>
<dbReference type="EMBL" id="SACL01000001">
    <property type="protein sequence ID" value="RVT99697.1"/>
    <property type="molecule type" value="Genomic_DNA"/>
</dbReference>
<comment type="similarity">
    <text evidence="5">Belongs to the NtaA/SnaA/DszA monooxygenase family.</text>
</comment>
<keyword evidence="2 6" id="KW-0288">FMN</keyword>
<protein>
    <submittedName>
        <fullName evidence="8">LLM class flavin-dependent oxidoreductase</fullName>
    </submittedName>
</protein>
<dbReference type="GO" id="GO:0004497">
    <property type="term" value="F:monooxygenase activity"/>
    <property type="evidence" value="ECO:0007669"/>
    <property type="project" value="UniProtKB-KW"/>
</dbReference>
<dbReference type="Pfam" id="PF00296">
    <property type="entry name" value="Bac_luciferase"/>
    <property type="match status" value="1"/>
</dbReference>
<feature type="binding site" evidence="6">
    <location>
        <position position="95"/>
    </location>
    <ligand>
        <name>FMN</name>
        <dbReference type="ChEBI" id="CHEBI:58210"/>
    </ligand>
</feature>
<feature type="binding site" evidence="6">
    <location>
        <position position="52"/>
    </location>
    <ligand>
        <name>FMN</name>
        <dbReference type="ChEBI" id="CHEBI:58210"/>
    </ligand>
</feature>
<dbReference type="AlphaFoldDB" id="A0A437MPY0"/>
<evidence type="ECO:0000256" key="4">
    <source>
        <dbReference type="ARBA" id="ARBA00023033"/>
    </source>
</evidence>
<evidence type="ECO:0000256" key="1">
    <source>
        <dbReference type="ARBA" id="ARBA00022630"/>
    </source>
</evidence>
<dbReference type="Gene3D" id="3.20.20.30">
    <property type="entry name" value="Luciferase-like domain"/>
    <property type="match status" value="1"/>
</dbReference>
<feature type="binding site" evidence="6">
    <location>
        <position position="149"/>
    </location>
    <ligand>
        <name>FMN</name>
        <dbReference type="ChEBI" id="CHEBI:58210"/>
    </ligand>
</feature>
<sequence length="439" mass="48805">MILAVMASGAGSHVASWLHPATQANAGIDIRNHMRVAQLAEAGLFHLYFVADTPAARTNNLEAYSRMPIFMNQLEPITLLSALSTVTSRIGLGGTASTSFYEPYNLARLFASLDHMSHGRAAWNIVTSANDYAARNFGQDKLAPHGERYEQAIEFTELMLKLWDSWEDDAFGFDRESGLTFDPAKQHAVDHQGKHYRLHGALNLQRTPQGRPVIIQAGASETGMDFAARFAELVFGANSTAAESRAFYDQLKARLPKFGRSTADMRLLAGMPTIVAETEQEAEDQFQTLQALIQPMVGRMRLGMDLEADLSGVPLDEPVPEELIPSSANLHKKFFDAIVHMIRVEKLTLRQMYMRYERGRSTIRGNPQRIADILEEWFKGDACDGFMLTFPLLEEGLGCFVKQVVPELQRRGLFRTEAPEGTLREQIGLARPVHPAVAG</sequence>
<keyword evidence="3" id="KW-0560">Oxidoreductase</keyword>
<name>A0A437MPY0_9PROT</name>
<dbReference type="PANTHER" id="PTHR30011:SF16">
    <property type="entry name" value="C2H2 FINGER DOMAIN TRANSCRIPTION FACTOR (EUROFUNG)-RELATED"/>
    <property type="match status" value="1"/>
</dbReference>
<dbReference type="CDD" id="cd01095">
    <property type="entry name" value="Nitrilotriacetate_monoxgenase"/>
    <property type="match status" value="1"/>
</dbReference>
<comment type="caution">
    <text evidence="8">The sequence shown here is derived from an EMBL/GenBank/DDBJ whole genome shotgun (WGS) entry which is preliminary data.</text>
</comment>
<accession>A0A437MPY0</accession>
<evidence type="ECO:0000256" key="5">
    <source>
        <dbReference type="ARBA" id="ARBA00033748"/>
    </source>
</evidence>
<dbReference type="PANTHER" id="PTHR30011">
    <property type="entry name" value="ALKANESULFONATE MONOOXYGENASE-RELATED"/>
    <property type="match status" value="1"/>
</dbReference>
<dbReference type="InterPro" id="IPR036661">
    <property type="entry name" value="Luciferase-like_sf"/>
</dbReference>
<dbReference type="InterPro" id="IPR051260">
    <property type="entry name" value="Diverse_substr_monoxygenases"/>
</dbReference>
<keyword evidence="1 6" id="KW-0285">Flavoprotein</keyword>